<dbReference type="EMBL" id="VJMH01000139">
    <property type="protein sequence ID" value="KAF0718563.1"/>
    <property type="molecule type" value="Genomic_DNA"/>
</dbReference>
<evidence type="ECO:0000256" key="4">
    <source>
        <dbReference type="ARBA" id="ARBA00023002"/>
    </source>
</evidence>
<evidence type="ECO:0000313" key="10">
    <source>
        <dbReference type="EMBL" id="VFT84485.1"/>
    </source>
</evidence>
<reference evidence="10 11" key="1">
    <citation type="submission" date="2019-03" db="EMBL/GenBank/DDBJ databases">
        <authorList>
            <person name="Gaulin E."/>
            <person name="Dumas B."/>
        </authorList>
    </citation>
    <scope>NUCLEOTIDE SEQUENCE [LARGE SCALE GENOMIC DNA]</scope>
    <source>
        <strain evidence="10">CBS 568.67</strain>
    </source>
</reference>
<dbReference type="EMBL" id="VJMH01004138">
    <property type="protein sequence ID" value="KAF0703657.1"/>
    <property type="molecule type" value="Genomic_DNA"/>
</dbReference>
<evidence type="ECO:0000256" key="2">
    <source>
        <dbReference type="ARBA" id="ARBA00022617"/>
    </source>
</evidence>
<dbReference type="GO" id="GO:0020037">
    <property type="term" value="F:heme binding"/>
    <property type="evidence" value="ECO:0007669"/>
    <property type="project" value="InterPro"/>
</dbReference>
<dbReference type="Gene3D" id="1.10.630.10">
    <property type="entry name" value="Cytochrome P450"/>
    <property type="match status" value="2"/>
</dbReference>
<evidence type="ECO:0000256" key="1">
    <source>
        <dbReference type="ARBA" id="ARBA00010617"/>
    </source>
</evidence>
<evidence type="ECO:0000313" key="9">
    <source>
        <dbReference type="EMBL" id="VFT78822.1"/>
    </source>
</evidence>
<reference evidence="7" key="2">
    <citation type="submission" date="2019-06" db="EMBL/GenBank/DDBJ databases">
        <title>Genomics analysis of Aphanomyces spp. identifies a new class of oomycete effector associated with host adaptation.</title>
        <authorList>
            <person name="Gaulin E."/>
        </authorList>
    </citation>
    <scope>NUCLEOTIDE SEQUENCE</scope>
    <source>
        <strain evidence="7">CBS 578.67</strain>
    </source>
</reference>
<keyword evidence="4" id="KW-0560">Oxidoreductase</keyword>
<evidence type="ECO:0000313" key="11">
    <source>
        <dbReference type="Proteomes" id="UP000332933"/>
    </source>
</evidence>
<dbReference type="GO" id="GO:0004497">
    <property type="term" value="F:monooxygenase activity"/>
    <property type="evidence" value="ECO:0007669"/>
    <property type="project" value="UniProtKB-KW"/>
</dbReference>
<evidence type="ECO:0000256" key="6">
    <source>
        <dbReference type="ARBA" id="ARBA00023033"/>
    </source>
</evidence>
<accession>A0A485KIJ9</accession>
<dbReference type="Proteomes" id="UP000332933">
    <property type="component" value="Unassembled WGS sequence"/>
</dbReference>
<dbReference type="InterPro" id="IPR001128">
    <property type="entry name" value="Cyt_P450"/>
</dbReference>
<keyword evidence="11" id="KW-1185">Reference proteome</keyword>
<dbReference type="GO" id="GO:0005506">
    <property type="term" value="F:iron ion binding"/>
    <property type="evidence" value="ECO:0007669"/>
    <property type="project" value="InterPro"/>
</dbReference>
<dbReference type="OrthoDB" id="2843at2759"/>
<dbReference type="InterPro" id="IPR050196">
    <property type="entry name" value="Cytochrome_P450_Monoox"/>
</dbReference>
<evidence type="ECO:0000313" key="7">
    <source>
        <dbReference type="EMBL" id="KAF0703657.1"/>
    </source>
</evidence>
<dbReference type="AlphaFoldDB" id="A0A485KIJ9"/>
<proteinExistence type="inferred from homology"/>
<dbReference type="EMBL" id="CAADRA010000139">
    <property type="protein sequence ID" value="VFT78822.1"/>
    <property type="molecule type" value="Genomic_DNA"/>
</dbReference>
<dbReference type="PRINTS" id="PR00465">
    <property type="entry name" value="EP450IV"/>
</dbReference>
<dbReference type="PANTHER" id="PTHR24291:SF50">
    <property type="entry name" value="BIFUNCTIONAL ALBAFLAVENONE MONOOXYGENASE_TERPENE SYNTHASE"/>
    <property type="match status" value="1"/>
</dbReference>
<gene>
    <name evidence="10" type="primary">Aste57867_7577</name>
    <name evidence="9" type="synonym">Aste57867_1609</name>
    <name evidence="8" type="ORF">As57867_001607</name>
    <name evidence="7" type="ORF">As57867_007550</name>
    <name evidence="9" type="ORF">ASTE57867_1609</name>
    <name evidence="10" type="ORF">ASTE57867_7577</name>
</gene>
<dbReference type="EMBL" id="CAADRA010004150">
    <property type="protein sequence ID" value="VFT84485.1"/>
    <property type="molecule type" value="Genomic_DNA"/>
</dbReference>
<comment type="similarity">
    <text evidence="1">Belongs to the cytochrome P450 family.</text>
</comment>
<evidence type="ECO:0000256" key="5">
    <source>
        <dbReference type="ARBA" id="ARBA00023004"/>
    </source>
</evidence>
<dbReference type="SUPFAM" id="SSF48264">
    <property type="entry name" value="Cytochrome P450"/>
    <property type="match status" value="1"/>
</dbReference>
<keyword evidence="2" id="KW-0349">Heme</keyword>
<keyword evidence="5" id="KW-0408">Iron</keyword>
<sequence length="388" mass="43412">MPPRMSVIQWKKPFNDADLLLGVGLLGTNGAEHYQYRKILNPLFSASQVMTYLPIFEAQTRRCCDSILTQACEAKSPLDMLHVFQHRTLEIIGKAAFGYEFQDYPAAHAAYQAYTSPPSKLFRIGVIAIPGFLNLPLSEVLRRRGTQKILKKIMTEVIENKLQQLANVDQGTQSADLLDLVLPHSTTSEAIFGIAMLTQYPTVATKVRQEYIAATAKHGTLATGEALAKLKYTLAMIQETLRLNTIVYPIRRQPQTDDDLPLANGSTIFIPKGIKIQISIVAMHRNPKYWADTDSFIPDRFVENSVEWKADLALRDGKPHKFFYFPFGGGSKNGIGQHFAIAEMQLIVAMFAGQFDFHATPKANLRLKYNGITVQPAKVEVTLRRAAE</sequence>
<name>A0A485KIJ9_9STRA</name>
<evidence type="ECO:0000313" key="8">
    <source>
        <dbReference type="EMBL" id="KAF0718563.1"/>
    </source>
</evidence>
<evidence type="ECO:0000256" key="3">
    <source>
        <dbReference type="ARBA" id="ARBA00022723"/>
    </source>
</evidence>
<dbReference type="InterPro" id="IPR036396">
    <property type="entry name" value="Cyt_P450_sf"/>
</dbReference>
<keyword evidence="3" id="KW-0479">Metal-binding</keyword>
<protein>
    <submittedName>
        <fullName evidence="9">Aste57867_1609 protein</fullName>
    </submittedName>
    <submittedName>
        <fullName evidence="10">Aste57867_7577 protein</fullName>
    </submittedName>
</protein>
<dbReference type="Pfam" id="PF00067">
    <property type="entry name" value="p450"/>
    <property type="match status" value="2"/>
</dbReference>
<dbReference type="PANTHER" id="PTHR24291">
    <property type="entry name" value="CYTOCHROME P450 FAMILY 4"/>
    <property type="match status" value="1"/>
</dbReference>
<keyword evidence="6" id="KW-0503">Monooxygenase</keyword>
<organism evidence="10 11">
    <name type="scientific">Aphanomyces stellatus</name>
    <dbReference type="NCBI Taxonomy" id="120398"/>
    <lineage>
        <taxon>Eukaryota</taxon>
        <taxon>Sar</taxon>
        <taxon>Stramenopiles</taxon>
        <taxon>Oomycota</taxon>
        <taxon>Saprolegniomycetes</taxon>
        <taxon>Saprolegniales</taxon>
        <taxon>Verrucalvaceae</taxon>
        <taxon>Aphanomyces</taxon>
    </lineage>
</organism>
<dbReference type="GO" id="GO:0016705">
    <property type="term" value="F:oxidoreductase activity, acting on paired donors, with incorporation or reduction of molecular oxygen"/>
    <property type="evidence" value="ECO:0007669"/>
    <property type="project" value="InterPro"/>
</dbReference>
<dbReference type="InterPro" id="IPR002403">
    <property type="entry name" value="Cyt_P450_E_grp-IV"/>
</dbReference>